<dbReference type="RefSeq" id="WP_074929390.1">
    <property type="nucleotide sequence ID" value="NZ_FPBL01000013.1"/>
</dbReference>
<protein>
    <submittedName>
        <fullName evidence="1">Uncharacterized protein</fullName>
    </submittedName>
</protein>
<gene>
    <name evidence="1" type="ORF">SAMN05216339_11353</name>
</gene>
<accession>A0A1I7J2K1</accession>
<organism evidence="1 2">
    <name type="scientific">Nitrosomonas eutropha</name>
    <dbReference type="NCBI Taxonomy" id="916"/>
    <lineage>
        <taxon>Bacteria</taxon>
        <taxon>Pseudomonadati</taxon>
        <taxon>Pseudomonadota</taxon>
        <taxon>Betaproteobacteria</taxon>
        <taxon>Nitrosomonadales</taxon>
        <taxon>Nitrosomonadaceae</taxon>
        <taxon>Nitrosomonas</taxon>
    </lineage>
</organism>
<dbReference type="AlphaFoldDB" id="A0A1I7J2K1"/>
<reference evidence="1 2" key="1">
    <citation type="submission" date="2016-10" db="EMBL/GenBank/DDBJ databases">
        <authorList>
            <person name="de Groot N.N."/>
        </authorList>
    </citation>
    <scope>NUCLEOTIDE SEQUENCE [LARGE SCALE GENOMIC DNA]</scope>
    <source>
        <strain evidence="1 2">Nm24</strain>
    </source>
</reference>
<evidence type="ECO:0000313" key="2">
    <source>
        <dbReference type="Proteomes" id="UP000183926"/>
    </source>
</evidence>
<evidence type="ECO:0000313" key="1">
    <source>
        <dbReference type="EMBL" id="SFU79425.1"/>
    </source>
</evidence>
<proteinExistence type="predicted"/>
<dbReference type="OrthoDB" id="5455653at2"/>
<name>A0A1I7J2K1_9PROT</name>
<dbReference type="Proteomes" id="UP000183926">
    <property type="component" value="Unassembled WGS sequence"/>
</dbReference>
<sequence length="152" mass="16828">MEYIVLILRLNHAYTRGHRPPSVRAGCAIRRANLHQSKFAVTGLTDAQIASFLTTLQHAVATHNIARIVSLTVFPLTVNGKPSIKNAAALKSQYNVIFNARVVKEIKKQVFNELFANSDGIMIGNGEVWFAGIYDSDKCNHVRVRIVAISNI</sequence>
<dbReference type="EMBL" id="FPBL01000013">
    <property type="protein sequence ID" value="SFU79425.1"/>
    <property type="molecule type" value="Genomic_DNA"/>
</dbReference>